<dbReference type="SUPFAM" id="SSF48452">
    <property type="entry name" value="TPR-like"/>
    <property type="match status" value="2"/>
</dbReference>
<organism evidence="2 3">
    <name type="scientific">Sulfuricurvum kujiense</name>
    <dbReference type="NCBI Taxonomy" id="148813"/>
    <lineage>
        <taxon>Bacteria</taxon>
        <taxon>Pseudomonadati</taxon>
        <taxon>Campylobacterota</taxon>
        <taxon>Epsilonproteobacteria</taxon>
        <taxon>Campylobacterales</taxon>
        <taxon>Sulfurimonadaceae</taxon>
        <taxon>Sulfuricurvum</taxon>
    </lineage>
</organism>
<dbReference type="Proteomes" id="UP000228859">
    <property type="component" value="Unassembled WGS sequence"/>
</dbReference>
<keyword evidence="2" id="KW-0282">Flagellum</keyword>
<name>A0A2D3WN91_9BACT</name>
<evidence type="ECO:0000313" key="2">
    <source>
        <dbReference type="EMBL" id="DAB38649.1"/>
    </source>
</evidence>
<evidence type="ECO:0000259" key="1">
    <source>
        <dbReference type="Pfam" id="PF24323"/>
    </source>
</evidence>
<proteinExistence type="predicted"/>
<sequence length="785" mass="89506">MRYWIALSLCLPLFGLELSLQSGKEEGEKYSILHLRHTTAFSCQATNNEFGETRRVDCRFPTAPKQTFSPIDNGLLSVKGSSTAQGYTITILPKSKMTLFPEVFDLSKESQTYQSDVKKAKHWNVVGYTKTLPLITLSSPTASSINFPVKVSKNIPPYVGGLDLKGNPIKIRRVQDVTDYMEMKKAYAAEDYNKVLDRAKNTLQEYPNTVFKNELMLYQIRSYHQLGEYEKLLELSKRFLREYSGDTSVAEVLAYTANAYSKIGQILDADYFFERLFDEQIESPFASLGMIYKAEQSESSGDLKKAMQYYQKALGSTSDMAVASKAAFKLAQLELVEGNTKKSAEYVDKIATVNPNYFSEVYDKAMDMAEAFMNRKDPKTAARITEALLNNTDKKLDKHQLLLKNLGLQLAKSGKRNEALKRFNEYLDSYKYGEFAEEVRRAKDGLFFEEGDKNATKGIKKYDDLIERYGNDSVGRKALYKKAQLLLKEKKYKEILNIESDLYRLDSAEYPETNAIISKSAIGLEKEYLKEGKCAEAMKLQKMYKIKLLSEWDESLFHCAIKTTQYANAKKIAQKHLKSNSIKERQVWLSRMVKTQFGLGEYKEAIKGGNELITLLGVEKNPPLNDIYRTLFDAAQRMGDGEGMIRHIKSIEASFPNDFKDIERYTQMVSLGLKRKDEALTQTYARKVMALQERTKTYTQSPYIEFTLAQSYQNLGKDGDALKVLRTLNARKMINEKRSRQQYLIGAIEQKLGNKRQAREAFNASIKADKNSAWGKLAKDALALF</sequence>
<dbReference type="RefSeq" id="WP_294896508.1">
    <property type="nucleotide sequence ID" value="NZ_DLUI01000071.1"/>
</dbReference>
<dbReference type="InterPro" id="IPR055917">
    <property type="entry name" value="DUF7494"/>
</dbReference>
<accession>A0A2D3WN91</accession>
<dbReference type="Pfam" id="PF24323">
    <property type="entry name" value="DUF7494"/>
    <property type="match status" value="1"/>
</dbReference>
<comment type="caution">
    <text evidence="2">The sequence shown here is derived from an EMBL/GenBank/DDBJ whole genome shotgun (WGS) entry which is preliminary data.</text>
</comment>
<dbReference type="EMBL" id="DLUI01000071">
    <property type="protein sequence ID" value="DAB38649.1"/>
    <property type="molecule type" value="Genomic_DNA"/>
</dbReference>
<dbReference type="AlphaFoldDB" id="A0A2D3WN91"/>
<keyword evidence="2" id="KW-0966">Cell projection</keyword>
<protein>
    <submittedName>
        <fullName evidence="2">Flagellar protein</fullName>
    </submittedName>
</protein>
<feature type="domain" description="DUF7494" evidence="1">
    <location>
        <begin position="16"/>
        <end position="131"/>
    </location>
</feature>
<evidence type="ECO:0000313" key="3">
    <source>
        <dbReference type="Proteomes" id="UP000228859"/>
    </source>
</evidence>
<keyword evidence="2" id="KW-0969">Cilium</keyword>
<reference evidence="2 3" key="1">
    <citation type="journal article" date="2017" name="Front. Microbiol.">
        <title>Comparative Genomic Analysis of the Class Epsilonproteobacteria and Proposed Reclassification to Epsilonbacteraeota (phyl. nov.).</title>
        <authorList>
            <person name="Waite D.W."/>
            <person name="Vanwonterghem I."/>
            <person name="Rinke C."/>
            <person name="Parks D.H."/>
            <person name="Zhang Y."/>
            <person name="Takai K."/>
            <person name="Sievert S.M."/>
            <person name="Simon J."/>
            <person name="Campbell B.J."/>
            <person name="Hanson T.E."/>
            <person name="Woyke T."/>
            <person name="Klotz M.G."/>
            <person name="Hugenholtz P."/>
        </authorList>
    </citation>
    <scope>NUCLEOTIDE SEQUENCE [LARGE SCALE GENOMIC DNA]</scope>
    <source>
        <strain evidence="2">UBA12443</strain>
    </source>
</reference>
<gene>
    <name evidence="2" type="ORF">CFH83_05005</name>
</gene>
<dbReference type="InterPro" id="IPR019734">
    <property type="entry name" value="TPR_rpt"/>
</dbReference>
<dbReference type="Gene3D" id="1.25.40.10">
    <property type="entry name" value="Tetratricopeptide repeat domain"/>
    <property type="match status" value="4"/>
</dbReference>
<dbReference type="InterPro" id="IPR011990">
    <property type="entry name" value="TPR-like_helical_dom_sf"/>
</dbReference>
<dbReference type="SMART" id="SM00028">
    <property type="entry name" value="TPR"/>
    <property type="match status" value="3"/>
</dbReference>